<dbReference type="InterPro" id="IPR000644">
    <property type="entry name" value="CBS_dom"/>
</dbReference>
<dbReference type="Pfam" id="PF01595">
    <property type="entry name" value="CNNM"/>
    <property type="match status" value="1"/>
</dbReference>
<feature type="transmembrane region" description="Helical" evidence="5">
    <location>
        <begin position="137"/>
        <end position="159"/>
    </location>
</feature>
<dbReference type="Gene3D" id="3.10.580.10">
    <property type="entry name" value="CBS-domain"/>
    <property type="match status" value="1"/>
</dbReference>
<evidence type="ECO:0000256" key="4">
    <source>
        <dbReference type="PROSITE-ProRule" id="PRU01193"/>
    </source>
</evidence>
<keyword evidence="4 5" id="KW-0812">Transmembrane</keyword>
<accession>A0AAX3F004</accession>
<keyword evidence="1" id="KW-0677">Repeat</keyword>
<proteinExistence type="predicted"/>
<evidence type="ECO:0000313" key="8">
    <source>
        <dbReference type="EMBL" id="UZW64196.1"/>
    </source>
</evidence>
<dbReference type="SMART" id="SM00116">
    <property type="entry name" value="CBS"/>
    <property type="match status" value="2"/>
</dbReference>
<dbReference type="PANTHER" id="PTHR22777">
    <property type="entry name" value="HEMOLYSIN-RELATED"/>
    <property type="match status" value="1"/>
</dbReference>
<keyword evidence="4 5" id="KW-0472">Membrane</keyword>
<evidence type="ECO:0000256" key="1">
    <source>
        <dbReference type="ARBA" id="ARBA00022737"/>
    </source>
</evidence>
<evidence type="ECO:0000256" key="3">
    <source>
        <dbReference type="PROSITE-ProRule" id="PRU00703"/>
    </source>
</evidence>
<dbReference type="EMBL" id="CP107525">
    <property type="protein sequence ID" value="UZW64196.1"/>
    <property type="molecule type" value="Genomic_DNA"/>
</dbReference>
<gene>
    <name evidence="8" type="ORF">OIE46_02295</name>
</gene>
<reference evidence="8" key="2">
    <citation type="submission" date="2022-11" db="EMBL/GenBank/DDBJ databases">
        <title>complete genomes of mycoplasma synoviae ZX313 strain and SD2 strain.</title>
        <authorList>
            <person name="Zhong Q."/>
        </authorList>
    </citation>
    <scope>NUCLEOTIDE SEQUENCE</scope>
    <source>
        <strain evidence="8">SD2</strain>
    </source>
</reference>
<dbReference type="Proteomes" id="UP001164481">
    <property type="component" value="Chromosome"/>
</dbReference>
<dbReference type="SUPFAM" id="SSF54631">
    <property type="entry name" value="CBS-domain pair"/>
    <property type="match status" value="1"/>
</dbReference>
<evidence type="ECO:0000259" key="7">
    <source>
        <dbReference type="PROSITE" id="PS51846"/>
    </source>
</evidence>
<dbReference type="PROSITE" id="PS51846">
    <property type="entry name" value="CNNM"/>
    <property type="match status" value="1"/>
</dbReference>
<evidence type="ECO:0000256" key="2">
    <source>
        <dbReference type="ARBA" id="ARBA00023122"/>
    </source>
</evidence>
<dbReference type="Pfam" id="PF00571">
    <property type="entry name" value="CBS"/>
    <property type="match status" value="2"/>
</dbReference>
<feature type="domain" description="CBS" evidence="6">
    <location>
        <begin position="269"/>
        <end position="328"/>
    </location>
</feature>
<evidence type="ECO:0000256" key="5">
    <source>
        <dbReference type="SAM" id="Phobius"/>
    </source>
</evidence>
<dbReference type="PANTHER" id="PTHR22777:SF17">
    <property type="entry name" value="UPF0053 PROTEIN SLL0260"/>
    <property type="match status" value="1"/>
</dbReference>
<feature type="domain" description="CNNM transmembrane" evidence="7">
    <location>
        <begin position="11"/>
        <end position="192"/>
    </location>
</feature>
<keyword evidence="4 5" id="KW-1133">Transmembrane helix</keyword>
<dbReference type="PROSITE" id="PS51371">
    <property type="entry name" value="CBS"/>
    <property type="match status" value="2"/>
</dbReference>
<dbReference type="InterPro" id="IPR046342">
    <property type="entry name" value="CBS_dom_sf"/>
</dbReference>
<feature type="transmembrane region" description="Helical" evidence="5">
    <location>
        <begin position="104"/>
        <end position="125"/>
    </location>
</feature>
<protein>
    <submittedName>
        <fullName evidence="8">CNNM domain-containing protein</fullName>
    </submittedName>
</protein>
<evidence type="ECO:0000313" key="9">
    <source>
        <dbReference type="Proteomes" id="UP001164481"/>
    </source>
</evidence>
<organism evidence="8 9">
    <name type="scientific">Mycoplasmopsis synoviae</name>
    <name type="common">Mycoplasma synoviae</name>
    <dbReference type="NCBI Taxonomy" id="2109"/>
    <lineage>
        <taxon>Bacteria</taxon>
        <taxon>Bacillati</taxon>
        <taxon>Mycoplasmatota</taxon>
        <taxon>Mycoplasmoidales</taxon>
        <taxon>Metamycoplasmataceae</taxon>
        <taxon>Mycoplasmopsis</taxon>
    </lineage>
</organism>
<keyword evidence="2 3" id="KW-0129">CBS domain</keyword>
<sequence length="424" mass="48471">METTTEPSHLGIGIKITIFIIIFILFLLSSIFSGSETAYSTIPATQIQELNDKKTRFGNLIKKQLLRYNQILSTVLIANNLVNVASSVLTSFIIGSFFTNDDDPLVLIISTLVVTPILVIFGEILPKLFAKKKPKLFLLLFSPFIEVLYYFFFVLTYPIRKFSKQSDHTHSEDDIKKILELANSEGILDTKEKILAQKALDLNSTKINKHYIRLKNVVYLDSSLSVNKALETFKETNYSRMPVKKDKNFIGIVLLKDLIFSQNKSLLSLVKMVPSISIHSSLAKGLEIMKQNQIQMLFVTQNNSSNQVIGIITLEDILEEVVGEIYDEYDQEEIKEIHEISWEKSLVKASTLMDAIFKQLELNLELLSDEEKEMSLYDFIVSKSEDNSFKTNLKIYLDNKKISFKVLKLNQKNKAKTLVEIEKL</sequence>
<reference evidence="8" key="1">
    <citation type="submission" date="2022-10" db="EMBL/GenBank/DDBJ databases">
        <authorList>
            <person name="Wei X."/>
        </authorList>
    </citation>
    <scope>NUCLEOTIDE SEQUENCE</scope>
    <source>
        <strain evidence="8">SD2</strain>
    </source>
</reference>
<feature type="domain" description="CBS" evidence="6">
    <location>
        <begin position="211"/>
        <end position="268"/>
    </location>
</feature>
<feature type="transmembrane region" description="Helical" evidence="5">
    <location>
        <begin position="12"/>
        <end position="32"/>
    </location>
</feature>
<dbReference type="AlphaFoldDB" id="A0AAX3F004"/>
<dbReference type="RefSeq" id="WP_154221345.1">
    <property type="nucleotide sequence ID" value="NZ_CP034544.1"/>
</dbReference>
<dbReference type="GO" id="GO:0005886">
    <property type="term" value="C:plasma membrane"/>
    <property type="evidence" value="ECO:0007669"/>
    <property type="project" value="TreeGrafter"/>
</dbReference>
<feature type="transmembrane region" description="Helical" evidence="5">
    <location>
        <begin position="71"/>
        <end position="98"/>
    </location>
</feature>
<name>A0AAX3F004_MYCSY</name>
<evidence type="ECO:0000259" key="6">
    <source>
        <dbReference type="PROSITE" id="PS51371"/>
    </source>
</evidence>
<dbReference type="InterPro" id="IPR002550">
    <property type="entry name" value="CNNM"/>
</dbReference>